<feature type="compositionally biased region" description="Polar residues" evidence="1">
    <location>
        <begin position="33"/>
        <end position="45"/>
    </location>
</feature>
<evidence type="ECO:0000313" key="2">
    <source>
        <dbReference type="EMBL" id="KAF9076789.1"/>
    </source>
</evidence>
<dbReference type="AlphaFoldDB" id="A0A9P5UF11"/>
<sequence>MSIFTRPESPPPRAPSPDYTTSLNPLPIRKKSQVSLRPSTASCCSDASKPKPVLRSQLLGHDLARRPSKGILKPSPPPSPSMYSTGSSKSLSNSNSGRSLQSALPYRSPPASPTLASAPPPVPPIPEFRVTADAEEAPKKKSRDEKTRKRRQSRAGALTGRFLSFCTSGRSVAVCTA</sequence>
<feature type="region of interest" description="Disordered" evidence="1">
    <location>
        <begin position="1"/>
        <end position="159"/>
    </location>
</feature>
<feature type="compositionally biased region" description="Low complexity" evidence="1">
    <location>
        <begin position="81"/>
        <end position="102"/>
    </location>
</feature>
<name>A0A9P5UF11_9AGAR</name>
<protein>
    <submittedName>
        <fullName evidence="2">Uncharacterized protein</fullName>
    </submittedName>
</protein>
<feature type="compositionally biased region" description="Basic and acidic residues" evidence="1">
    <location>
        <begin position="130"/>
        <end position="147"/>
    </location>
</feature>
<accession>A0A9P5UF11</accession>
<proteinExistence type="predicted"/>
<keyword evidence="3" id="KW-1185">Reference proteome</keyword>
<organism evidence="2 3">
    <name type="scientific">Rhodocollybia butyracea</name>
    <dbReference type="NCBI Taxonomy" id="206335"/>
    <lineage>
        <taxon>Eukaryota</taxon>
        <taxon>Fungi</taxon>
        <taxon>Dikarya</taxon>
        <taxon>Basidiomycota</taxon>
        <taxon>Agaricomycotina</taxon>
        <taxon>Agaricomycetes</taxon>
        <taxon>Agaricomycetidae</taxon>
        <taxon>Agaricales</taxon>
        <taxon>Marasmiineae</taxon>
        <taxon>Omphalotaceae</taxon>
        <taxon>Rhodocollybia</taxon>
    </lineage>
</organism>
<comment type="caution">
    <text evidence="2">The sequence shown here is derived from an EMBL/GenBank/DDBJ whole genome shotgun (WGS) entry which is preliminary data.</text>
</comment>
<dbReference type="Proteomes" id="UP000772434">
    <property type="component" value="Unassembled WGS sequence"/>
</dbReference>
<reference evidence="2" key="1">
    <citation type="submission" date="2020-11" db="EMBL/GenBank/DDBJ databases">
        <authorList>
            <consortium name="DOE Joint Genome Institute"/>
            <person name="Ahrendt S."/>
            <person name="Riley R."/>
            <person name="Andreopoulos W."/>
            <person name="Labutti K."/>
            <person name="Pangilinan J."/>
            <person name="Ruiz-Duenas F.J."/>
            <person name="Barrasa J.M."/>
            <person name="Sanchez-Garcia M."/>
            <person name="Camarero S."/>
            <person name="Miyauchi S."/>
            <person name="Serrano A."/>
            <person name="Linde D."/>
            <person name="Babiker R."/>
            <person name="Drula E."/>
            <person name="Ayuso-Fernandez I."/>
            <person name="Pacheco R."/>
            <person name="Padilla G."/>
            <person name="Ferreira P."/>
            <person name="Barriuso J."/>
            <person name="Kellner H."/>
            <person name="Castanera R."/>
            <person name="Alfaro M."/>
            <person name="Ramirez L."/>
            <person name="Pisabarro A.G."/>
            <person name="Kuo A."/>
            <person name="Tritt A."/>
            <person name="Lipzen A."/>
            <person name="He G."/>
            <person name="Yan M."/>
            <person name="Ng V."/>
            <person name="Cullen D."/>
            <person name="Martin F."/>
            <person name="Rosso M.-N."/>
            <person name="Henrissat B."/>
            <person name="Hibbett D."/>
            <person name="Martinez A.T."/>
            <person name="Grigoriev I.V."/>
        </authorList>
    </citation>
    <scope>NUCLEOTIDE SEQUENCE</scope>
    <source>
        <strain evidence="2">AH 40177</strain>
    </source>
</reference>
<evidence type="ECO:0000256" key="1">
    <source>
        <dbReference type="SAM" id="MobiDB-lite"/>
    </source>
</evidence>
<gene>
    <name evidence="2" type="ORF">BDP27DRAFT_1312587</name>
</gene>
<feature type="compositionally biased region" description="Pro residues" evidence="1">
    <location>
        <begin position="107"/>
        <end position="126"/>
    </location>
</feature>
<evidence type="ECO:0000313" key="3">
    <source>
        <dbReference type="Proteomes" id="UP000772434"/>
    </source>
</evidence>
<dbReference type="EMBL" id="JADNRY010000005">
    <property type="protein sequence ID" value="KAF9076789.1"/>
    <property type="molecule type" value="Genomic_DNA"/>
</dbReference>